<evidence type="ECO:0000313" key="1">
    <source>
        <dbReference type="EMBL" id="KAE8251683.1"/>
    </source>
</evidence>
<proteinExistence type="predicted"/>
<reference evidence="1" key="2">
    <citation type="journal article" date="2019" name="IMA Fungus">
        <title>Genome sequencing and comparison of five Tilletia species to identify candidate genes for the detection of regulated species infecting wheat.</title>
        <authorList>
            <person name="Nguyen H.D.T."/>
            <person name="Sultana T."/>
            <person name="Kesanakurti P."/>
            <person name="Hambleton S."/>
        </authorList>
    </citation>
    <scope>NUCLEOTIDE SEQUENCE</scope>
    <source>
        <strain evidence="1">DAOMC 238032</strain>
    </source>
</reference>
<evidence type="ECO:0000313" key="2">
    <source>
        <dbReference type="Proteomes" id="UP000077671"/>
    </source>
</evidence>
<organism evidence="1 2">
    <name type="scientific">Tilletia caries</name>
    <name type="common">wheat bunt fungus</name>
    <dbReference type="NCBI Taxonomy" id="13290"/>
    <lineage>
        <taxon>Eukaryota</taxon>
        <taxon>Fungi</taxon>
        <taxon>Dikarya</taxon>
        <taxon>Basidiomycota</taxon>
        <taxon>Ustilaginomycotina</taxon>
        <taxon>Exobasidiomycetes</taxon>
        <taxon>Tilletiales</taxon>
        <taxon>Tilletiaceae</taxon>
        <taxon>Tilletia</taxon>
    </lineage>
</organism>
<name>A0A8T8SZ38_9BASI</name>
<feature type="non-terminal residue" evidence="1">
    <location>
        <position position="1"/>
    </location>
</feature>
<dbReference type="Proteomes" id="UP000077671">
    <property type="component" value="Unassembled WGS sequence"/>
</dbReference>
<dbReference type="Gene3D" id="3.40.50.300">
    <property type="entry name" value="P-loop containing nucleotide triphosphate hydrolases"/>
    <property type="match status" value="1"/>
</dbReference>
<dbReference type="InterPro" id="IPR027417">
    <property type="entry name" value="P-loop_NTPase"/>
</dbReference>
<gene>
    <name evidence="1" type="ORF">A4X03_0g6335</name>
</gene>
<accession>A0A8T8SZ38</accession>
<dbReference type="Gene3D" id="2.30.30.940">
    <property type="match status" value="1"/>
</dbReference>
<dbReference type="EMBL" id="LWDD02001184">
    <property type="protein sequence ID" value="KAE8251683.1"/>
    <property type="molecule type" value="Genomic_DNA"/>
</dbReference>
<sequence length="176" mass="19030">ANDDQRGLLNAGLARVDAIGQGGAQVTSLIDGSTHTLKQGDPMLARLDLAYALNVHAAQGVTTENGIVMMSARERLLAAENGFLVAMTRIADRATLVVDRAPDLERLVFRQSGAKTSAIETARIGESAQKGAALDDRKSYQTVRDLALDQLKMREITASSTGREVPYPERQLVRER</sequence>
<dbReference type="AlphaFoldDB" id="A0A8T8SZ38"/>
<dbReference type="SUPFAM" id="SSF52540">
    <property type="entry name" value="P-loop containing nucleoside triphosphate hydrolases"/>
    <property type="match status" value="1"/>
</dbReference>
<comment type="caution">
    <text evidence="1">The sequence shown here is derived from an EMBL/GenBank/DDBJ whole genome shotgun (WGS) entry which is preliminary data.</text>
</comment>
<reference evidence="1" key="1">
    <citation type="submission" date="2016-04" db="EMBL/GenBank/DDBJ databases">
        <authorList>
            <person name="Nguyen H.D."/>
            <person name="Kesanakurti P."/>
            <person name="Cullis J."/>
            <person name="Levesque C.A."/>
            <person name="Hambleton S."/>
        </authorList>
    </citation>
    <scope>NUCLEOTIDE SEQUENCE</scope>
    <source>
        <strain evidence="1">DAOMC 238032</strain>
    </source>
</reference>
<protein>
    <submittedName>
        <fullName evidence="1">Uncharacterized protein</fullName>
    </submittedName>
</protein>